<comment type="caution">
    <text evidence="2">The sequence shown here is derived from an EMBL/GenBank/DDBJ whole genome shotgun (WGS) entry which is preliminary data.</text>
</comment>
<name>A0A563EJ52_9PSEU</name>
<accession>A0A563EJ52</accession>
<dbReference type="AlphaFoldDB" id="A0A563EJ52"/>
<evidence type="ECO:0000256" key="1">
    <source>
        <dbReference type="SAM" id="MobiDB-lite"/>
    </source>
</evidence>
<reference evidence="2 3" key="1">
    <citation type="submission" date="2019-07" db="EMBL/GenBank/DDBJ databases">
        <title>Lentzea xizangensis sp. nov., isolated from Qinghai-Tibetan Plateau Soils.</title>
        <authorList>
            <person name="Huang J."/>
        </authorList>
    </citation>
    <scope>NUCLEOTIDE SEQUENCE [LARGE SCALE GENOMIC DNA]</scope>
    <source>
        <strain evidence="2 3">FXJ1.1311</strain>
    </source>
</reference>
<organism evidence="2 3">
    <name type="scientific">Lentzea tibetensis</name>
    <dbReference type="NCBI Taxonomy" id="2591470"/>
    <lineage>
        <taxon>Bacteria</taxon>
        <taxon>Bacillati</taxon>
        <taxon>Actinomycetota</taxon>
        <taxon>Actinomycetes</taxon>
        <taxon>Pseudonocardiales</taxon>
        <taxon>Pseudonocardiaceae</taxon>
        <taxon>Lentzea</taxon>
    </lineage>
</organism>
<dbReference type="Proteomes" id="UP000316639">
    <property type="component" value="Unassembled WGS sequence"/>
</dbReference>
<gene>
    <name evidence="2" type="ORF">FKR81_34170</name>
</gene>
<feature type="region of interest" description="Disordered" evidence="1">
    <location>
        <begin position="43"/>
        <end position="71"/>
    </location>
</feature>
<sequence>MADPWLRARDLPGVRVYYVVVRGTAATVDLGEVRTVNRIPACRPEGAERGSGGGGAVTESRSGAVRGSIAA</sequence>
<protein>
    <submittedName>
        <fullName evidence="2">Uncharacterized protein</fullName>
    </submittedName>
</protein>
<evidence type="ECO:0000313" key="2">
    <source>
        <dbReference type="EMBL" id="TWP46858.1"/>
    </source>
</evidence>
<keyword evidence="3" id="KW-1185">Reference proteome</keyword>
<dbReference type="EMBL" id="VOBR01000029">
    <property type="protein sequence ID" value="TWP46858.1"/>
    <property type="molecule type" value="Genomic_DNA"/>
</dbReference>
<evidence type="ECO:0000313" key="3">
    <source>
        <dbReference type="Proteomes" id="UP000316639"/>
    </source>
</evidence>
<dbReference type="RefSeq" id="WP_146358367.1">
    <property type="nucleotide sequence ID" value="NZ_VOBR01000029.1"/>
</dbReference>
<proteinExistence type="predicted"/>